<organism evidence="12">
    <name type="scientific">Homalodisca liturata</name>
    <dbReference type="NCBI Taxonomy" id="320908"/>
    <lineage>
        <taxon>Eukaryota</taxon>
        <taxon>Metazoa</taxon>
        <taxon>Ecdysozoa</taxon>
        <taxon>Arthropoda</taxon>
        <taxon>Hexapoda</taxon>
        <taxon>Insecta</taxon>
        <taxon>Pterygota</taxon>
        <taxon>Neoptera</taxon>
        <taxon>Paraneoptera</taxon>
        <taxon>Hemiptera</taxon>
        <taxon>Auchenorrhyncha</taxon>
        <taxon>Membracoidea</taxon>
        <taxon>Cicadellidae</taxon>
        <taxon>Cicadellinae</taxon>
        <taxon>Proconiini</taxon>
        <taxon>Homalodisca</taxon>
    </lineage>
</organism>
<evidence type="ECO:0000256" key="1">
    <source>
        <dbReference type="ARBA" id="ARBA00004239"/>
    </source>
</evidence>
<dbReference type="InterPro" id="IPR001254">
    <property type="entry name" value="Trypsin_dom"/>
</dbReference>
<keyword evidence="5 9" id="KW-0720">Serine protease</keyword>
<protein>
    <recommendedName>
        <fullName evidence="11">Peptidase S1 domain-containing protein</fullName>
    </recommendedName>
</protein>
<dbReference type="InterPro" id="IPR033116">
    <property type="entry name" value="TRYPSIN_SER"/>
</dbReference>
<dbReference type="PROSITE" id="PS00135">
    <property type="entry name" value="TRYPSIN_SER"/>
    <property type="match status" value="1"/>
</dbReference>
<evidence type="ECO:0000256" key="2">
    <source>
        <dbReference type="ARBA" id="ARBA00022670"/>
    </source>
</evidence>
<dbReference type="FunFam" id="2.40.10.10:FF:000028">
    <property type="entry name" value="Serine protease easter"/>
    <property type="match status" value="1"/>
</dbReference>
<evidence type="ECO:0000256" key="9">
    <source>
        <dbReference type="RuleBase" id="RU363034"/>
    </source>
</evidence>
<feature type="chain" id="PRO_5008584623" description="Peptidase S1 domain-containing protein" evidence="10">
    <location>
        <begin position="23"/>
        <end position="314"/>
    </location>
</feature>
<dbReference type="Gene3D" id="2.40.10.10">
    <property type="entry name" value="Trypsin-like serine proteases"/>
    <property type="match status" value="2"/>
</dbReference>
<keyword evidence="7" id="KW-0325">Glycoprotein</keyword>
<dbReference type="GO" id="GO:0006508">
    <property type="term" value="P:proteolysis"/>
    <property type="evidence" value="ECO:0007669"/>
    <property type="project" value="UniProtKB-KW"/>
</dbReference>
<dbReference type="EMBL" id="GECU01028685">
    <property type="protein sequence ID" value="JAS79021.1"/>
    <property type="molecule type" value="Transcribed_RNA"/>
</dbReference>
<dbReference type="InterPro" id="IPR043504">
    <property type="entry name" value="Peptidase_S1_PA_chymotrypsin"/>
</dbReference>
<proteinExistence type="inferred from homology"/>
<evidence type="ECO:0000256" key="3">
    <source>
        <dbReference type="ARBA" id="ARBA00022729"/>
    </source>
</evidence>
<keyword evidence="6" id="KW-1015">Disulfide bond</keyword>
<keyword evidence="4 9" id="KW-0378">Hydrolase</keyword>
<dbReference type="PROSITE" id="PS00134">
    <property type="entry name" value="TRYPSIN_HIS"/>
    <property type="match status" value="1"/>
</dbReference>
<dbReference type="PANTHER" id="PTHR24256">
    <property type="entry name" value="TRYPTASE-RELATED"/>
    <property type="match status" value="1"/>
</dbReference>
<dbReference type="InterPro" id="IPR001314">
    <property type="entry name" value="Peptidase_S1A"/>
</dbReference>
<accession>A0A1B6HWG7</accession>
<evidence type="ECO:0000256" key="6">
    <source>
        <dbReference type="ARBA" id="ARBA00023157"/>
    </source>
</evidence>
<dbReference type="GO" id="GO:0004252">
    <property type="term" value="F:serine-type endopeptidase activity"/>
    <property type="evidence" value="ECO:0007669"/>
    <property type="project" value="InterPro"/>
</dbReference>
<evidence type="ECO:0000256" key="8">
    <source>
        <dbReference type="ARBA" id="ARBA00024195"/>
    </source>
</evidence>
<comment type="subcellular location">
    <subcellularLocation>
        <location evidence="1">Secreted</location>
        <location evidence="1">Extracellular space</location>
    </subcellularLocation>
</comment>
<comment type="similarity">
    <text evidence="8">Belongs to the peptidase S1 family. CLIP subfamily.</text>
</comment>
<keyword evidence="2 9" id="KW-0645">Protease</keyword>
<dbReference type="InterPro" id="IPR018114">
    <property type="entry name" value="TRYPSIN_HIS"/>
</dbReference>
<dbReference type="PRINTS" id="PR00722">
    <property type="entry name" value="CHYMOTRYPSIN"/>
</dbReference>
<dbReference type="CDD" id="cd00190">
    <property type="entry name" value="Tryp_SPc"/>
    <property type="match status" value="1"/>
</dbReference>
<dbReference type="Pfam" id="PF00089">
    <property type="entry name" value="Trypsin"/>
    <property type="match status" value="1"/>
</dbReference>
<dbReference type="PROSITE" id="PS50240">
    <property type="entry name" value="TRYPSIN_DOM"/>
    <property type="match status" value="1"/>
</dbReference>
<name>A0A1B6HWG7_9HEMI</name>
<dbReference type="InterPro" id="IPR051487">
    <property type="entry name" value="Ser/Thr_Proteases_Immune/Dev"/>
</dbReference>
<dbReference type="AlphaFoldDB" id="A0A1B6HWG7"/>
<dbReference type="FunFam" id="2.40.10.10:FF:000036">
    <property type="entry name" value="Trypsin beta"/>
    <property type="match status" value="1"/>
</dbReference>
<keyword evidence="3 10" id="KW-0732">Signal</keyword>
<dbReference type="SMART" id="SM00020">
    <property type="entry name" value="Tryp_SPc"/>
    <property type="match status" value="1"/>
</dbReference>
<dbReference type="SUPFAM" id="SSF50494">
    <property type="entry name" value="Trypsin-like serine proteases"/>
    <property type="match status" value="1"/>
</dbReference>
<evidence type="ECO:0000256" key="7">
    <source>
        <dbReference type="ARBA" id="ARBA00023180"/>
    </source>
</evidence>
<dbReference type="PROSITE" id="PS51257">
    <property type="entry name" value="PROKAR_LIPOPROTEIN"/>
    <property type="match status" value="1"/>
</dbReference>
<dbReference type="InterPro" id="IPR009003">
    <property type="entry name" value="Peptidase_S1_PA"/>
</dbReference>
<dbReference type="GO" id="GO:0005576">
    <property type="term" value="C:extracellular region"/>
    <property type="evidence" value="ECO:0007669"/>
    <property type="project" value="UniProtKB-SubCell"/>
</dbReference>
<gene>
    <name evidence="12" type="ORF">g.35335</name>
</gene>
<feature type="signal peptide" evidence="10">
    <location>
        <begin position="1"/>
        <end position="22"/>
    </location>
</feature>
<feature type="domain" description="Peptidase S1" evidence="11">
    <location>
        <begin position="54"/>
        <end position="313"/>
    </location>
</feature>
<evidence type="ECO:0000256" key="4">
    <source>
        <dbReference type="ARBA" id="ARBA00022801"/>
    </source>
</evidence>
<evidence type="ECO:0000259" key="11">
    <source>
        <dbReference type="PROSITE" id="PS50240"/>
    </source>
</evidence>
<evidence type="ECO:0000313" key="12">
    <source>
        <dbReference type="EMBL" id="JAS79021.1"/>
    </source>
</evidence>
<reference evidence="12" key="1">
    <citation type="submission" date="2015-11" db="EMBL/GenBank/DDBJ databases">
        <title>De novo transcriptome assembly of four potential Pierce s Disease insect vectors from Arizona vineyards.</title>
        <authorList>
            <person name="Tassone E.E."/>
        </authorList>
    </citation>
    <scope>NUCLEOTIDE SEQUENCE</scope>
</reference>
<evidence type="ECO:0000256" key="5">
    <source>
        <dbReference type="ARBA" id="ARBA00022825"/>
    </source>
</evidence>
<sequence>MIICNVKHVCVFLFTSVVLSCATYHDIRKDIISHPNWNLLDRGGDCGRNVAYRILGGKNARLGQYPWIARLLYEDINGNNETNFIYECSGTVISERYILTAAHCSPEYMKIPLISVRLGEHNVRTNPDCEDGVCAPPVQDITIEENTCHENYTEDLLHEDICILRLTNPIQFNDFVSPICLPIHDFFQQINYEGKSLEVAGWGVSDIFVETGSDVLQTLRLKVLNHSQCVQTYKNRKKQIIPKQMCVGGVIGKDSCAGDSGGPLMAPFSVNGWPRYHLIGIVSFGPVFCADSKVPGVYTVVSDYMKWILDNIKE</sequence>
<evidence type="ECO:0000256" key="10">
    <source>
        <dbReference type="SAM" id="SignalP"/>
    </source>
</evidence>